<feature type="transmembrane region" description="Helical" evidence="6">
    <location>
        <begin position="20"/>
        <end position="39"/>
    </location>
</feature>
<proteinExistence type="inferred from homology"/>
<keyword evidence="9" id="KW-1185">Reference proteome</keyword>
<evidence type="ECO:0000256" key="4">
    <source>
        <dbReference type="ARBA" id="ARBA00023136"/>
    </source>
</evidence>
<accession>T1GSW7</accession>
<organism evidence="8 9">
    <name type="scientific">Megaselia scalaris</name>
    <name type="common">Humpbacked fly</name>
    <name type="synonym">Phora scalaris</name>
    <dbReference type="NCBI Taxonomy" id="36166"/>
    <lineage>
        <taxon>Eukaryota</taxon>
        <taxon>Metazoa</taxon>
        <taxon>Ecdysozoa</taxon>
        <taxon>Arthropoda</taxon>
        <taxon>Hexapoda</taxon>
        <taxon>Insecta</taxon>
        <taxon>Pterygota</taxon>
        <taxon>Neoptera</taxon>
        <taxon>Endopterygota</taxon>
        <taxon>Diptera</taxon>
        <taxon>Brachycera</taxon>
        <taxon>Muscomorpha</taxon>
        <taxon>Platypezoidea</taxon>
        <taxon>Phoridae</taxon>
        <taxon>Megaseliini</taxon>
        <taxon>Megaselia</taxon>
    </lineage>
</organism>
<evidence type="ECO:0000256" key="5">
    <source>
        <dbReference type="ARBA" id="ARBA00025797"/>
    </source>
</evidence>
<evidence type="ECO:0000313" key="8">
    <source>
        <dbReference type="EnsemblMetazoa" id="MESCA006779-PA"/>
    </source>
</evidence>
<protein>
    <recommendedName>
        <fullName evidence="7">VTT domain-containing protein</fullName>
    </recommendedName>
</protein>
<dbReference type="PANTHER" id="PTHR43220">
    <property type="match status" value="1"/>
</dbReference>
<feature type="transmembrane region" description="Helical" evidence="6">
    <location>
        <begin position="92"/>
        <end position="110"/>
    </location>
</feature>
<dbReference type="InterPro" id="IPR032816">
    <property type="entry name" value="VTT_dom"/>
</dbReference>
<feature type="transmembrane region" description="Helical" evidence="6">
    <location>
        <begin position="45"/>
        <end position="71"/>
    </location>
</feature>
<feature type="transmembrane region" description="Helical" evidence="6">
    <location>
        <begin position="122"/>
        <end position="144"/>
    </location>
</feature>
<dbReference type="Pfam" id="PF09335">
    <property type="entry name" value="VTT_dom"/>
    <property type="match status" value="1"/>
</dbReference>
<evidence type="ECO:0000256" key="3">
    <source>
        <dbReference type="ARBA" id="ARBA00022989"/>
    </source>
</evidence>
<dbReference type="GO" id="GO:0000045">
    <property type="term" value="P:autophagosome assembly"/>
    <property type="evidence" value="ECO:0007669"/>
    <property type="project" value="TreeGrafter"/>
</dbReference>
<evidence type="ECO:0000256" key="2">
    <source>
        <dbReference type="ARBA" id="ARBA00022692"/>
    </source>
</evidence>
<feature type="transmembrane region" description="Helical" evidence="6">
    <location>
        <begin position="156"/>
        <end position="178"/>
    </location>
</feature>
<comment type="similarity">
    <text evidence="5">Belongs to the TMEM41 family.</text>
</comment>
<dbReference type="EnsemblMetazoa" id="MESCA006779-RA">
    <property type="protein sequence ID" value="MESCA006779-PA"/>
    <property type="gene ID" value="MESCA006779"/>
</dbReference>
<evidence type="ECO:0000256" key="1">
    <source>
        <dbReference type="ARBA" id="ARBA00004141"/>
    </source>
</evidence>
<keyword evidence="4 6" id="KW-0472">Membrane</keyword>
<dbReference type="EMBL" id="CAQQ02184048">
    <property type="status" value="NOT_ANNOTATED_CDS"/>
    <property type="molecule type" value="Genomic_DNA"/>
</dbReference>
<dbReference type="HOGENOM" id="CLU_038944_0_2_1"/>
<evidence type="ECO:0000313" key="9">
    <source>
        <dbReference type="Proteomes" id="UP000015102"/>
    </source>
</evidence>
<dbReference type="OMA" id="CIKIPRD"/>
<evidence type="ECO:0000259" key="7">
    <source>
        <dbReference type="Pfam" id="PF09335"/>
    </source>
</evidence>
<dbReference type="PANTHER" id="PTHR43220:SF18">
    <property type="entry name" value="TRANSMEMBRANE PROTEIN 41B"/>
    <property type="match status" value="1"/>
</dbReference>
<dbReference type="InterPro" id="IPR045014">
    <property type="entry name" value="TM41A/B"/>
</dbReference>
<comment type="subcellular location">
    <subcellularLocation>
        <location evidence="1">Membrane</location>
        <topology evidence="1">Multi-pass membrane protein</topology>
    </subcellularLocation>
</comment>
<keyword evidence="2 6" id="KW-0812">Transmembrane</keyword>
<sequence length="187" mass="20274">MPQNQLPAGMVEYDLSSCSLQTFAIPGSLFLSILLGFLYKFPVALSLICFSSAFGASLCYLLASVVGRPLILHYCSSRTTTLTNYVNKHKDSLFNLMLFLRITPILPNWLINLCAPVVGVPLYPFVLGTFFGVAPPSVLAIQAGKTLQTMTTASGTFSWTNVAILSASAALAIVPIFFKNKVKNKLE</sequence>
<reference evidence="9" key="1">
    <citation type="submission" date="2013-02" db="EMBL/GenBank/DDBJ databases">
        <authorList>
            <person name="Hughes D."/>
        </authorList>
    </citation>
    <scope>NUCLEOTIDE SEQUENCE</scope>
    <source>
        <strain>Durham</strain>
        <strain evidence="9">NC isolate 2 -- Noor lab</strain>
    </source>
</reference>
<reference evidence="8" key="2">
    <citation type="submission" date="2015-06" db="UniProtKB">
        <authorList>
            <consortium name="EnsemblMetazoa"/>
        </authorList>
    </citation>
    <scope>IDENTIFICATION</scope>
</reference>
<evidence type="ECO:0000256" key="6">
    <source>
        <dbReference type="SAM" id="Phobius"/>
    </source>
</evidence>
<dbReference type="STRING" id="36166.T1GSW7"/>
<dbReference type="GO" id="GO:0005789">
    <property type="term" value="C:endoplasmic reticulum membrane"/>
    <property type="evidence" value="ECO:0007669"/>
    <property type="project" value="TreeGrafter"/>
</dbReference>
<dbReference type="AlphaFoldDB" id="T1GSW7"/>
<keyword evidence="3 6" id="KW-1133">Transmembrane helix</keyword>
<feature type="domain" description="VTT" evidence="7">
    <location>
        <begin position="25"/>
        <end position="145"/>
    </location>
</feature>
<name>T1GSW7_MEGSC</name>
<dbReference type="Proteomes" id="UP000015102">
    <property type="component" value="Unassembled WGS sequence"/>
</dbReference>